<dbReference type="InParanoid" id="A0A4Q1BB53"/>
<dbReference type="Proteomes" id="UP000289152">
    <property type="component" value="Unassembled WGS sequence"/>
</dbReference>
<evidence type="ECO:0000313" key="3">
    <source>
        <dbReference type="Proteomes" id="UP000289152"/>
    </source>
</evidence>
<organism evidence="2 3">
    <name type="scientific">Tremella mesenterica</name>
    <name type="common">Jelly fungus</name>
    <dbReference type="NCBI Taxonomy" id="5217"/>
    <lineage>
        <taxon>Eukaryota</taxon>
        <taxon>Fungi</taxon>
        <taxon>Dikarya</taxon>
        <taxon>Basidiomycota</taxon>
        <taxon>Agaricomycotina</taxon>
        <taxon>Tremellomycetes</taxon>
        <taxon>Tremellales</taxon>
        <taxon>Tremellaceae</taxon>
        <taxon>Tremella</taxon>
    </lineage>
</organism>
<dbReference type="EMBL" id="SDIL01000112">
    <property type="protein sequence ID" value="RXK36028.1"/>
    <property type="molecule type" value="Genomic_DNA"/>
</dbReference>
<dbReference type="STRING" id="5217.A0A4Q1BB53"/>
<dbReference type="InterPro" id="IPR004045">
    <property type="entry name" value="Glutathione_S-Trfase_N"/>
</dbReference>
<comment type="caution">
    <text evidence="2">The sequence shown here is derived from an EMBL/GenBank/DDBJ whole genome shotgun (WGS) entry which is preliminary data.</text>
</comment>
<keyword evidence="3" id="KW-1185">Reference proteome</keyword>
<proteinExistence type="predicted"/>
<evidence type="ECO:0000313" key="2">
    <source>
        <dbReference type="EMBL" id="RXK36028.1"/>
    </source>
</evidence>
<sequence length="254" mass="28392">MSTPKYTLYGLVANEGDQSQVNFGPYVMISKLALRFFDVPFTHVGYSFTEIRGKLAEISGDSKVSVPTLNTGEGWVTDSWKIADFLEEKYSTPEKSLYSHSSIGRSLSYTILGIMLAAQPLTRVFITGAQLRILDPPNREYIYQTRVGDPAKRDSILSQTDPSADISSVLSSIRSHFQAIEIALTRQTEKGWKYLSGENIGYADMVLFGYYCVHRLDGRLIKGVWEHEDLPKVGEWVKSMMGSGLVKDGDLLDL</sequence>
<dbReference type="Pfam" id="PF13417">
    <property type="entry name" value="GST_N_3"/>
    <property type="match status" value="1"/>
</dbReference>
<accession>A0A4Q1BB53</accession>
<feature type="domain" description="GST N-terminal" evidence="1">
    <location>
        <begin position="22"/>
        <end position="93"/>
    </location>
</feature>
<dbReference type="InterPro" id="IPR036249">
    <property type="entry name" value="Thioredoxin-like_sf"/>
</dbReference>
<dbReference type="Gene3D" id="3.40.30.10">
    <property type="entry name" value="Glutaredoxin"/>
    <property type="match status" value="1"/>
</dbReference>
<dbReference type="OrthoDB" id="4951845at2759"/>
<dbReference type="SUPFAM" id="SSF47616">
    <property type="entry name" value="GST C-terminal domain-like"/>
    <property type="match status" value="1"/>
</dbReference>
<dbReference type="AlphaFoldDB" id="A0A4Q1BB53"/>
<reference evidence="2 3" key="1">
    <citation type="submission" date="2016-06" db="EMBL/GenBank/DDBJ databases">
        <title>Evolution of pathogenesis and genome organization in the Tremellales.</title>
        <authorList>
            <person name="Cuomo C."/>
            <person name="Litvintseva A."/>
            <person name="Heitman J."/>
            <person name="Chen Y."/>
            <person name="Sun S."/>
            <person name="Springer D."/>
            <person name="Dromer F."/>
            <person name="Young S."/>
            <person name="Zeng Q."/>
            <person name="Chapman S."/>
            <person name="Gujja S."/>
            <person name="Saif S."/>
            <person name="Birren B."/>
        </authorList>
    </citation>
    <scope>NUCLEOTIDE SEQUENCE [LARGE SCALE GENOMIC DNA]</scope>
    <source>
        <strain evidence="2 3">ATCC 28783</strain>
    </source>
</reference>
<evidence type="ECO:0000259" key="1">
    <source>
        <dbReference type="Pfam" id="PF13417"/>
    </source>
</evidence>
<dbReference type="InterPro" id="IPR036282">
    <property type="entry name" value="Glutathione-S-Trfase_C_sf"/>
</dbReference>
<dbReference type="SUPFAM" id="SSF52833">
    <property type="entry name" value="Thioredoxin-like"/>
    <property type="match status" value="1"/>
</dbReference>
<name>A0A4Q1BB53_TREME</name>
<protein>
    <recommendedName>
        <fullName evidence="1">GST N-terminal domain-containing protein</fullName>
    </recommendedName>
</protein>
<dbReference type="VEuPathDB" id="FungiDB:TREMEDRAFT_43087"/>
<dbReference type="Gene3D" id="1.20.1050.10">
    <property type="match status" value="1"/>
</dbReference>
<gene>
    <name evidence="2" type="ORF">M231_06742</name>
</gene>